<organism evidence="7 8">
    <name type="scientific">Magnetospirillum sulfuroxidans</name>
    <dbReference type="NCBI Taxonomy" id="611300"/>
    <lineage>
        <taxon>Bacteria</taxon>
        <taxon>Pseudomonadati</taxon>
        <taxon>Pseudomonadota</taxon>
        <taxon>Alphaproteobacteria</taxon>
        <taxon>Rhodospirillales</taxon>
        <taxon>Rhodospirillaceae</taxon>
        <taxon>Magnetospirillum</taxon>
    </lineage>
</organism>
<protein>
    <recommendedName>
        <fullName evidence="6">Very short patch repair endonuclease</fullName>
        <ecNumber evidence="6">3.1.-.-</ecNumber>
    </recommendedName>
</protein>
<evidence type="ECO:0000313" key="7">
    <source>
        <dbReference type="EMBL" id="MBR9973576.1"/>
    </source>
</evidence>
<name>A0ABS5IH31_9PROT</name>
<dbReference type="Proteomes" id="UP000680714">
    <property type="component" value="Unassembled WGS sequence"/>
</dbReference>
<keyword evidence="4 6" id="KW-0378">Hydrolase</keyword>
<dbReference type="EC" id="3.1.-.-" evidence="6"/>
<accession>A0ABS5IH31</accession>
<dbReference type="NCBIfam" id="TIGR00632">
    <property type="entry name" value="vsr"/>
    <property type="match status" value="1"/>
</dbReference>
<evidence type="ECO:0000256" key="6">
    <source>
        <dbReference type="PIRNR" id="PIRNR018267"/>
    </source>
</evidence>
<comment type="caution">
    <text evidence="7">The sequence shown here is derived from an EMBL/GenBank/DDBJ whole genome shotgun (WGS) entry which is preliminary data.</text>
</comment>
<evidence type="ECO:0000256" key="2">
    <source>
        <dbReference type="ARBA" id="ARBA00022759"/>
    </source>
</evidence>
<dbReference type="Pfam" id="PF03852">
    <property type="entry name" value="Vsr"/>
    <property type="match status" value="1"/>
</dbReference>
<dbReference type="GO" id="GO:0004519">
    <property type="term" value="F:endonuclease activity"/>
    <property type="evidence" value="ECO:0007669"/>
    <property type="project" value="UniProtKB-KW"/>
</dbReference>
<keyword evidence="3 6" id="KW-0227">DNA damage</keyword>
<dbReference type="Gene3D" id="3.40.960.10">
    <property type="entry name" value="VSR Endonuclease"/>
    <property type="match status" value="1"/>
</dbReference>
<dbReference type="InterPro" id="IPR004603">
    <property type="entry name" value="DNA_mismatch_endonuc_vsr"/>
</dbReference>
<comment type="function">
    <text evidence="6">May nick specific sequences that contain T:G mispairs resulting from m5C-deamination.</text>
</comment>
<evidence type="ECO:0000256" key="5">
    <source>
        <dbReference type="ARBA" id="ARBA00023204"/>
    </source>
</evidence>
<reference evidence="7 8" key="1">
    <citation type="submission" date="2021-04" db="EMBL/GenBank/DDBJ databases">
        <title>Magnetospirillum sulfuroxidans sp. nov., a facultative chemolithoautotrophic sulfur-oxidizing alphaproteobacterium isolated from freshwater sediment and proposals for Paramagetospirillum gen. nov., and Magnetospirillaceae fam. nov.</title>
        <authorList>
            <person name="Koziaeva V."/>
            <person name="Geelhoed J.S."/>
            <person name="Sorokin D.Y."/>
            <person name="Grouzdev D.S."/>
        </authorList>
    </citation>
    <scope>NUCLEOTIDE SEQUENCE [LARGE SCALE GENOMIC DNA]</scope>
    <source>
        <strain evidence="7 8">J10</strain>
    </source>
</reference>
<sequence length="140" mass="16168">MSAVRGKNTEPEMRVRRLLHAKGYRFRLHRSDLPGTPDIVLPRHRTVIFVHGCFWHRHTGCKRATTPKTRVAFWTEKFERNVARDRLKETALREMGWQVIVVWECETKATEILAAKLVAALTNSSYPSESGTSEVDHRGE</sequence>
<proteinExistence type="inferred from homology"/>
<dbReference type="SUPFAM" id="SSF52980">
    <property type="entry name" value="Restriction endonuclease-like"/>
    <property type="match status" value="1"/>
</dbReference>
<keyword evidence="1 6" id="KW-0540">Nuclease</keyword>
<dbReference type="EMBL" id="JAGTUF010000026">
    <property type="protein sequence ID" value="MBR9973576.1"/>
    <property type="molecule type" value="Genomic_DNA"/>
</dbReference>
<comment type="similarity">
    <text evidence="6">Belongs to the vsr family.</text>
</comment>
<dbReference type="InterPro" id="IPR011335">
    <property type="entry name" value="Restrct_endonuc-II-like"/>
</dbReference>
<gene>
    <name evidence="7" type="primary">vsr</name>
    <name evidence="7" type="ORF">KEC16_17750</name>
</gene>
<dbReference type="CDD" id="cd00221">
    <property type="entry name" value="Vsr"/>
    <property type="match status" value="1"/>
</dbReference>
<keyword evidence="5 6" id="KW-0234">DNA repair</keyword>
<evidence type="ECO:0000256" key="1">
    <source>
        <dbReference type="ARBA" id="ARBA00022722"/>
    </source>
</evidence>
<evidence type="ECO:0000313" key="8">
    <source>
        <dbReference type="Proteomes" id="UP000680714"/>
    </source>
</evidence>
<keyword evidence="8" id="KW-1185">Reference proteome</keyword>
<evidence type="ECO:0000256" key="3">
    <source>
        <dbReference type="ARBA" id="ARBA00022763"/>
    </source>
</evidence>
<keyword evidence="2 6" id="KW-0255">Endonuclease</keyword>
<evidence type="ECO:0000256" key="4">
    <source>
        <dbReference type="ARBA" id="ARBA00022801"/>
    </source>
</evidence>
<dbReference type="PIRSF" id="PIRSF018267">
    <property type="entry name" value="VSR_endonuc"/>
    <property type="match status" value="1"/>
</dbReference>